<feature type="domain" description="X8" evidence="10">
    <location>
        <begin position="46"/>
        <end position="131"/>
    </location>
</feature>
<accession>A0A2P5AZI0</accession>
<keyword evidence="6" id="KW-1015">Disulfide bond</keyword>
<comment type="subcellular location">
    <subcellularLocation>
        <location evidence="1">Cell membrane</location>
        <topology evidence="1">Lipid-anchor</topology>
        <topology evidence="1">GPI-anchor</topology>
    </subcellularLocation>
</comment>
<dbReference type="FunFam" id="1.20.58.1040:FF:000001">
    <property type="entry name" value="Glucan endo-1,3-beta-glucosidase 4"/>
    <property type="match status" value="1"/>
</dbReference>
<keyword evidence="8" id="KW-0449">Lipoprotein</keyword>
<dbReference type="GO" id="GO:0005886">
    <property type="term" value="C:plasma membrane"/>
    <property type="evidence" value="ECO:0007669"/>
    <property type="project" value="UniProtKB-SubCell"/>
</dbReference>
<dbReference type="GO" id="GO:0009506">
    <property type="term" value="C:plasmodesma"/>
    <property type="evidence" value="ECO:0007669"/>
    <property type="project" value="UniProtKB-ARBA"/>
</dbReference>
<evidence type="ECO:0000256" key="4">
    <source>
        <dbReference type="ARBA" id="ARBA00022729"/>
    </source>
</evidence>
<evidence type="ECO:0000313" key="11">
    <source>
        <dbReference type="EMBL" id="PON41953.1"/>
    </source>
</evidence>
<sequence>MGKGLLGLGSSLLLTLTLQLVAAQWLPLSASAASIKAQNGVVTMELWCVAKNNAEDSALQRALDWACGPGGADCGPIQQGGPCYDASDVQSTASFAFNSYYLKNGMTDDSCNFDNTAAITSLNPSHDNCKFPSR</sequence>
<evidence type="ECO:0000256" key="6">
    <source>
        <dbReference type="ARBA" id="ARBA00023157"/>
    </source>
</evidence>
<dbReference type="InterPro" id="IPR044788">
    <property type="entry name" value="X8_dom_prot"/>
</dbReference>
<evidence type="ECO:0000256" key="9">
    <source>
        <dbReference type="SAM" id="SignalP"/>
    </source>
</evidence>
<keyword evidence="4 9" id="KW-0732">Signal</keyword>
<organism evidence="11 12">
    <name type="scientific">Parasponia andersonii</name>
    <name type="common">Sponia andersonii</name>
    <dbReference type="NCBI Taxonomy" id="3476"/>
    <lineage>
        <taxon>Eukaryota</taxon>
        <taxon>Viridiplantae</taxon>
        <taxon>Streptophyta</taxon>
        <taxon>Embryophyta</taxon>
        <taxon>Tracheophyta</taxon>
        <taxon>Spermatophyta</taxon>
        <taxon>Magnoliopsida</taxon>
        <taxon>eudicotyledons</taxon>
        <taxon>Gunneridae</taxon>
        <taxon>Pentapetalae</taxon>
        <taxon>rosids</taxon>
        <taxon>fabids</taxon>
        <taxon>Rosales</taxon>
        <taxon>Cannabaceae</taxon>
        <taxon>Parasponia</taxon>
    </lineage>
</organism>
<dbReference type="AlphaFoldDB" id="A0A2P5AZI0"/>
<dbReference type="Pfam" id="PF07983">
    <property type="entry name" value="X8"/>
    <property type="match status" value="1"/>
</dbReference>
<keyword evidence="7" id="KW-0325">Glycoprotein</keyword>
<keyword evidence="2" id="KW-1003">Cell membrane</keyword>
<comment type="caution">
    <text evidence="11">The sequence shown here is derived from an EMBL/GenBank/DDBJ whole genome shotgun (WGS) entry which is preliminary data.</text>
</comment>
<dbReference type="GO" id="GO:0098552">
    <property type="term" value="C:side of membrane"/>
    <property type="evidence" value="ECO:0007669"/>
    <property type="project" value="UniProtKB-KW"/>
</dbReference>
<dbReference type="InterPro" id="IPR012946">
    <property type="entry name" value="X8"/>
</dbReference>
<evidence type="ECO:0000256" key="7">
    <source>
        <dbReference type="ARBA" id="ARBA00023180"/>
    </source>
</evidence>
<protein>
    <submittedName>
        <fullName evidence="11">X8 domain containing protein</fullName>
    </submittedName>
</protein>
<reference evidence="12" key="1">
    <citation type="submission" date="2016-06" db="EMBL/GenBank/DDBJ databases">
        <title>Parallel loss of symbiosis genes in relatives of nitrogen-fixing non-legume Parasponia.</title>
        <authorList>
            <person name="Van Velzen R."/>
            <person name="Holmer R."/>
            <person name="Bu F."/>
            <person name="Rutten L."/>
            <person name="Van Zeijl A."/>
            <person name="Liu W."/>
            <person name="Santuari L."/>
            <person name="Cao Q."/>
            <person name="Sharma T."/>
            <person name="Shen D."/>
            <person name="Roswanjaya Y."/>
            <person name="Wardhani T."/>
            <person name="Kalhor M.S."/>
            <person name="Jansen J."/>
            <person name="Van den Hoogen J."/>
            <person name="Gungor B."/>
            <person name="Hartog M."/>
            <person name="Hontelez J."/>
            <person name="Verver J."/>
            <person name="Yang W.-C."/>
            <person name="Schijlen E."/>
            <person name="Repin R."/>
            <person name="Schilthuizen M."/>
            <person name="Schranz E."/>
            <person name="Heidstra R."/>
            <person name="Miyata K."/>
            <person name="Fedorova E."/>
            <person name="Kohlen W."/>
            <person name="Bisseling T."/>
            <person name="Smit S."/>
            <person name="Geurts R."/>
        </authorList>
    </citation>
    <scope>NUCLEOTIDE SEQUENCE [LARGE SCALE GENOMIC DNA]</scope>
    <source>
        <strain evidence="12">cv. WU1-14</strain>
    </source>
</reference>
<dbReference type="OrthoDB" id="1919050at2759"/>
<evidence type="ECO:0000256" key="8">
    <source>
        <dbReference type="ARBA" id="ARBA00023288"/>
    </source>
</evidence>
<evidence type="ECO:0000256" key="3">
    <source>
        <dbReference type="ARBA" id="ARBA00022622"/>
    </source>
</evidence>
<dbReference type="STRING" id="3476.A0A2P5AZI0"/>
<proteinExistence type="predicted"/>
<evidence type="ECO:0000256" key="5">
    <source>
        <dbReference type="ARBA" id="ARBA00023136"/>
    </source>
</evidence>
<feature type="signal peptide" evidence="9">
    <location>
        <begin position="1"/>
        <end position="23"/>
    </location>
</feature>
<dbReference type="Proteomes" id="UP000237105">
    <property type="component" value="Unassembled WGS sequence"/>
</dbReference>
<evidence type="ECO:0000256" key="1">
    <source>
        <dbReference type="ARBA" id="ARBA00004609"/>
    </source>
</evidence>
<dbReference type="PANTHER" id="PTHR31044">
    <property type="entry name" value="BETA-1,3 GLUCANASE"/>
    <property type="match status" value="1"/>
</dbReference>
<dbReference type="SMART" id="SM00768">
    <property type="entry name" value="X8"/>
    <property type="match status" value="1"/>
</dbReference>
<dbReference type="EMBL" id="JXTB01000403">
    <property type="protein sequence ID" value="PON41953.1"/>
    <property type="molecule type" value="Genomic_DNA"/>
</dbReference>
<evidence type="ECO:0000313" key="12">
    <source>
        <dbReference type="Proteomes" id="UP000237105"/>
    </source>
</evidence>
<name>A0A2P5AZI0_PARAD</name>
<keyword evidence="3" id="KW-0336">GPI-anchor</keyword>
<dbReference type="PANTHER" id="PTHR31044:SF33">
    <property type="entry name" value="PLASMODESMATA CALLOSE-BINDING PROTEIN 5"/>
    <property type="match status" value="1"/>
</dbReference>
<keyword evidence="5" id="KW-0472">Membrane</keyword>
<evidence type="ECO:0000259" key="10">
    <source>
        <dbReference type="SMART" id="SM00768"/>
    </source>
</evidence>
<gene>
    <name evidence="11" type="ORF">PanWU01x14_285520</name>
</gene>
<evidence type="ECO:0000256" key="2">
    <source>
        <dbReference type="ARBA" id="ARBA00022475"/>
    </source>
</evidence>
<keyword evidence="12" id="KW-1185">Reference proteome</keyword>
<feature type="chain" id="PRO_5015160511" evidence="9">
    <location>
        <begin position="24"/>
        <end position="134"/>
    </location>
</feature>
<dbReference type="Gene3D" id="1.20.58.1040">
    <property type="match status" value="1"/>
</dbReference>